<comment type="cofactor">
    <cofactor evidence="11">
        <name>Mn(2+)</name>
        <dbReference type="ChEBI" id="CHEBI:29035"/>
    </cofactor>
    <text evidence="11">Binds 2 manganese ions per subunit.</text>
</comment>
<evidence type="ECO:0000256" key="7">
    <source>
        <dbReference type="ARBA" id="ARBA00023211"/>
    </source>
</evidence>
<dbReference type="GO" id="GO:0170057">
    <property type="term" value="F:RNA ligase (GTP) activity"/>
    <property type="evidence" value="ECO:0007669"/>
    <property type="project" value="UniProtKB-EC"/>
</dbReference>
<gene>
    <name evidence="12" type="ORF">IAD22_08275</name>
</gene>
<dbReference type="InterPro" id="IPR001233">
    <property type="entry name" value="RtcB"/>
</dbReference>
<evidence type="ECO:0000256" key="9">
    <source>
        <dbReference type="PIRSR" id="PIRSR601233-1"/>
    </source>
</evidence>
<comment type="caution">
    <text evidence="12">The sequence shown here is derived from an EMBL/GenBank/DDBJ whole genome shotgun (WGS) entry which is preliminary data.</text>
</comment>
<accession>A0A9D1S8M3</accession>
<feature type="binding site" evidence="10">
    <location>
        <position position="277"/>
    </location>
    <ligand>
        <name>GMP</name>
        <dbReference type="ChEBI" id="CHEBI:58115"/>
    </ligand>
</feature>
<comment type="catalytic activity">
    <reaction evidence="8">
        <text>a 3'-end 3'-phospho-ribonucleotide-RNA + a 5'-end dephospho-ribonucleoside-RNA + GTP = a ribonucleotidyl-ribonucleotide-RNA + GMP + diphosphate</text>
        <dbReference type="Rhea" id="RHEA:68076"/>
        <dbReference type="Rhea" id="RHEA-COMP:10463"/>
        <dbReference type="Rhea" id="RHEA-COMP:13936"/>
        <dbReference type="Rhea" id="RHEA-COMP:17355"/>
        <dbReference type="ChEBI" id="CHEBI:33019"/>
        <dbReference type="ChEBI" id="CHEBI:37565"/>
        <dbReference type="ChEBI" id="CHEBI:58115"/>
        <dbReference type="ChEBI" id="CHEBI:83062"/>
        <dbReference type="ChEBI" id="CHEBI:138284"/>
        <dbReference type="ChEBI" id="CHEBI:173118"/>
        <dbReference type="EC" id="6.5.1.8"/>
    </reaction>
</comment>
<dbReference type="SUPFAM" id="SSF103365">
    <property type="entry name" value="Hypothetical protein PH1602"/>
    <property type="match status" value="1"/>
</dbReference>
<evidence type="ECO:0000256" key="5">
    <source>
        <dbReference type="ARBA" id="ARBA00022800"/>
    </source>
</evidence>
<feature type="binding site" evidence="11">
    <location>
        <position position="72"/>
    </location>
    <ligand>
        <name>Mn(2+)</name>
        <dbReference type="ChEBI" id="CHEBI:29035"/>
        <label>1</label>
    </ligand>
</feature>
<dbReference type="EC" id="6.5.1.8" evidence="1"/>
<evidence type="ECO:0000256" key="1">
    <source>
        <dbReference type="ARBA" id="ARBA00012726"/>
    </source>
</evidence>
<reference evidence="12" key="1">
    <citation type="submission" date="2020-10" db="EMBL/GenBank/DDBJ databases">
        <authorList>
            <person name="Gilroy R."/>
        </authorList>
    </citation>
    <scope>NUCLEOTIDE SEQUENCE</scope>
    <source>
        <strain evidence="12">ChiGjej1B1-1684</strain>
    </source>
</reference>
<dbReference type="GO" id="GO:0006396">
    <property type="term" value="P:RNA processing"/>
    <property type="evidence" value="ECO:0007669"/>
    <property type="project" value="InterPro"/>
</dbReference>
<evidence type="ECO:0000256" key="10">
    <source>
        <dbReference type="PIRSR" id="PIRSR601233-2"/>
    </source>
</evidence>
<dbReference type="Proteomes" id="UP000824118">
    <property type="component" value="Unassembled WGS sequence"/>
</dbReference>
<sequence length="368" mass="41222">MIEVKGKYNTAKVFTDKLEISAEGQLKAVCDMEIFSHSKIRIMPDVHAGKGCTIGTTMTIENFVVPNMVGVDIGCGMLTVKLKEKRIELTKLDSLIKKEIPSGKSVRATPHSGHELVDITELKCLEKIGDKRARESIGTLGGGNHFIEVDKEGDELYLVIHTGSRNLGLRVAEFYQEKAFESLGGRNQSDIPYELAYLSGWDMENYLHDMEIMQRYAQVNRRIIKEIILKGMKLHEEGSFSTVHNYIDIENMVLRKGAVSSQRGEKLLIPMNMRDGSLICTGLGNSDWNCSAPHGAGRIMSRKEVADNFTLSQFKKSMDGIFTSCISRETLDEAPFVYKPMDEILKNIGDTVTVDKIIKPIYNFKASE</sequence>
<evidence type="ECO:0000256" key="6">
    <source>
        <dbReference type="ARBA" id="ARBA00023134"/>
    </source>
</evidence>
<dbReference type="GO" id="GO:0042245">
    <property type="term" value="P:RNA repair"/>
    <property type="evidence" value="ECO:0007669"/>
    <property type="project" value="UniProtKB-KW"/>
</dbReference>
<dbReference type="Pfam" id="PF01139">
    <property type="entry name" value="RtcB"/>
    <property type="match status" value="2"/>
</dbReference>
<evidence type="ECO:0000313" key="13">
    <source>
        <dbReference type="Proteomes" id="UP000824118"/>
    </source>
</evidence>
<organism evidence="12 13">
    <name type="scientific">Candidatus Limousia pullorum</name>
    <dbReference type="NCBI Taxonomy" id="2840860"/>
    <lineage>
        <taxon>Bacteria</taxon>
        <taxon>Bacillati</taxon>
        <taxon>Bacillota</taxon>
        <taxon>Clostridia</taxon>
        <taxon>Eubacteriales</taxon>
        <taxon>Oscillospiraceae</taxon>
        <taxon>Oscillospiraceae incertae sedis</taxon>
        <taxon>Candidatus Limousia</taxon>
    </lineage>
</organism>
<feature type="binding site" evidence="11">
    <location>
        <position position="161"/>
    </location>
    <ligand>
        <name>Mn(2+)</name>
        <dbReference type="ChEBI" id="CHEBI:29035"/>
        <label>2</label>
    </ligand>
</feature>
<dbReference type="GO" id="GO:0006281">
    <property type="term" value="P:DNA repair"/>
    <property type="evidence" value="ECO:0007669"/>
    <property type="project" value="TreeGrafter"/>
</dbReference>
<keyword evidence="6 10" id="KW-0342">GTP-binding</keyword>
<evidence type="ECO:0000256" key="3">
    <source>
        <dbReference type="ARBA" id="ARBA00022723"/>
    </source>
</evidence>
<keyword evidence="4 10" id="KW-0547">Nucleotide-binding</keyword>
<evidence type="ECO:0000256" key="8">
    <source>
        <dbReference type="ARBA" id="ARBA00047746"/>
    </source>
</evidence>
<dbReference type="Gene3D" id="3.90.1860.10">
    <property type="entry name" value="tRNA-splicing ligase RtcB"/>
    <property type="match status" value="1"/>
</dbReference>
<evidence type="ECO:0000256" key="4">
    <source>
        <dbReference type="ARBA" id="ARBA00022741"/>
    </source>
</evidence>
<feature type="binding site" evidence="10">
    <location>
        <begin position="270"/>
        <end position="273"/>
    </location>
    <ligand>
        <name>GMP</name>
        <dbReference type="ChEBI" id="CHEBI:58115"/>
    </ligand>
</feature>
<evidence type="ECO:0000313" key="12">
    <source>
        <dbReference type="EMBL" id="HIU50991.1"/>
    </source>
</evidence>
<dbReference type="EMBL" id="DVNG01000123">
    <property type="protein sequence ID" value="HIU50991.1"/>
    <property type="molecule type" value="Genomic_DNA"/>
</dbReference>
<keyword evidence="5" id="KW-0692">RNA repair</keyword>
<evidence type="ECO:0000256" key="11">
    <source>
        <dbReference type="PIRSR" id="PIRSR601233-3"/>
    </source>
</evidence>
<feature type="binding site" evidence="11">
    <location>
        <position position="244"/>
    </location>
    <ligand>
        <name>Mn(2+)</name>
        <dbReference type="ChEBI" id="CHEBI:29035"/>
        <label>2</label>
    </ligand>
</feature>
<proteinExistence type="predicted"/>
<dbReference type="PANTHER" id="PTHR43749">
    <property type="entry name" value="RNA-SPLICING LIGASE RTCB"/>
    <property type="match status" value="1"/>
</dbReference>
<dbReference type="PANTHER" id="PTHR43749:SF2">
    <property type="entry name" value="RNA-SPLICING LIGASE RTCB"/>
    <property type="match status" value="1"/>
</dbReference>
<dbReference type="GO" id="GO:0003909">
    <property type="term" value="F:DNA ligase activity"/>
    <property type="evidence" value="ECO:0007669"/>
    <property type="project" value="TreeGrafter"/>
</dbReference>
<dbReference type="InterPro" id="IPR052915">
    <property type="entry name" value="RtcB-like"/>
</dbReference>
<dbReference type="GO" id="GO:0030145">
    <property type="term" value="F:manganese ion binding"/>
    <property type="evidence" value="ECO:0007669"/>
    <property type="project" value="TreeGrafter"/>
</dbReference>
<reference evidence="12" key="2">
    <citation type="journal article" date="2021" name="PeerJ">
        <title>Extensive microbial diversity within the chicken gut microbiome revealed by metagenomics and culture.</title>
        <authorList>
            <person name="Gilroy R."/>
            <person name="Ravi A."/>
            <person name="Getino M."/>
            <person name="Pursley I."/>
            <person name="Horton D.L."/>
            <person name="Alikhan N.F."/>
            <person name="Baker D."/>
            <person name="Gharbi K."/>
            <person name="Hall N."/>
            <person name="Watson M."/>
            <person name="Adriaenssens E.M."/>
            <person name="Foster-Nyarko E."/>
            <person name="Jarju S."/>
            <person name="Secka A."/>
            <person name="Antonio M."/>
            <person name="Oren A."/>
            <person name="Chaudhuri R.R."/>
            <person name="La Ragione R."/>
            <person name="Hildebrand F."/>
            <person name="Pallen M.J."/>
        </authorList>
    </citation>
    <scope>NUCLEOTIDE SEQUENCE</scope>
    <source>
        <strain evidence="12">ChiGjej1B1-1684</strain>
    </source>
</reference>
<keyword evidence="3 11" id="KW-0479">Metal-binding</keyword>
<feature type="binding site" evidence="10">
    <location>
        <begin position="244"/>
        <end position="245"/>
    </location>
    <ligand>
        <name>GMP</name>
        <dbReference type="ChEBI" id="CHEBI:58115"/>
    </ligand>
</feature>
<dbReference type="GO" id="GO:0005525">
    <property type="term" value="F:GTP binding"/>
    <property type="evidence" value="ECO:0007669"/>
    <property type="project" value="UniProtKB-KW"/>
</dbReference>
<keyword evidence="7 11" id="KW-0464">Manganese</keyword>
<feature type="binding site" evidence="10">
    <location>
        <begin position="144"/>
        <end position="148"/>
    </location>
    <ligand>
        <name>GMP</name>
        <dbReference type="ChEBI" id="CHEBI:58115"/>
    </ligand>
</feature>
<evidence type="ECO:0000256" key="2">
    <source>
        <dbReference type="ARBA" id="ARBA00022598"/>
    </source>
</evidence>
<name>A0A9D1S8M3_9FIRM</name>
<protein>
    <recommendedName>
        <fullName evidence="1">3'-phosphate/5'-hydroxy nucleic acid ligase</fullName>
        <ecNumber evidence="1">6.5.1.8</ecNumber>
    </recommendedName>
</protein>
<feature type="binding site" evidence="10">
    <location>
        <begin position="294"/>
        <end position="297"/>
    </location>
    <ligand>
        <name>GMP</name>
        <dbReference type="ChEBI" id="CHEBI:58115"/>
    </ligand>
</feature>
<dbReference type="AlphaFoldDB" id="A0A9D1S8M3"/>
<keyword evidence="2" id="KW-0436">Ligase</keyword>
<dbReference type="InterPro" id="IPR036025">
    <property type="entry name" value="RtcB-like_sf"/>
</dbReference>
<feature type="binding site" evidence="11">
    <location>
        <position position="145"/>
    </location>
    <ligand>
        <name>Mn(2+)</name>
        <dbReference type="ChEBI" id="CHEBI:29035"/>
        <label>1</label>
    </ligand>
</feature>
<feature type="active site" description="GMP-histidine intermediate" evidence="9">
    <location>
        <position position="294"/>
    </location>
</feature>